<dbReference type="STRING" id="747676.F4RCD4"/>
<dbReference type="InParanoid" id="F4RCD4"/>
<reference evidence="3" key="1">
    <citation type="journal article" date="2011" name="Proc. Natl. Acad. Sci. U.S.A.">
        <title>Obligate biotrophy features unraveled by the genomic analysis of rust fungi.</title>
        <authorList>
            <person name="Duplessis S."/>
            <person name="Cuomo C.A."/>
            <person name="Lin Y.-C."/>
            <person name="Aerts A."/>
            <person name="Tisserant E."/>
            <person name="Veneault-Fourrey C."/>
            <person name="Joly D.L."/>
            <person name="Hacquard S."/>
            <person name="Amselem J."/>
            <person name="Cantarel B.L."/>
            <person name="Chiu R."/>
            <person name="Coutinho P.M."/>
            <person name="Feau N."/>
            <person name="Field M."/>
            <person name="Frey P."/>
            <person name="Gelhaye E."/>
            <person name="Goldberg J."/>
            <person name="Grabherr M.G."/>
            <person name="Kodira C.D."/>
            <person name="Kohler A."/>
            <person name="Kuees U."/>
            <person name="Lindquist E.A."/>
            <person name="Lucas S.M."/>
            <person name="Mago R."/>
            <person name="Mauceli E."/>
            <person name="Morin E."/>
            <person name="Murat C."/>
            <person name="Pangilinan J.L."/>
            <person name="Park R."/>
            <person name="Pearson M."/>
            <person name="Quesneville H."/>
            <person name="Rouhier N."/>
            <person name="Sakthikumar S."/>
            <person name="Salamov A.A."/>
            <person name="Schmutz J."/>
            <person name="Selles B."/>
            <person name="Shapiro H."/>
            <person name="Tanguay P."/>
            <person name="Tuskan G.A."/>
            <person name="Henrissat B."/>
            <person name="Van de Peer Y."/>
            <person name="Rouze P."/>
            <person name="Ellis J.G."/>
            <person name="Dodds P.N."/>
            <person name="Schein J.E."/>
            <person name="Zhong S."/>
            <person name="Hamelin R.C."/>
            <person name="Grigoriev I.V."/>
            <person name="Szabo L.J."/>
            <person name="Martin F."/>
        </authorList>
    </citation>
    <scope>NUCLEOTIDE SEQUENCE [LARGE SCALE GENOMIC DNA]</scope>
    <source>
        <strain evidence="3">98AG31 / pathotype 3-4-7</strain>
    </source>
</reference>
<dbReference type="AlphaFoldDB" id="F4RCD4"/>
<feature type="compositionally biased region" description="Polar residues" evidence="1">
    <location>
        <begin position="44"/>
        <end position="63"/>
    </location>
</feature>
<dbReference type="OrthoDB" id="2504261at2759"/>
<dbReference type="VEuPathDB" id="FungiDB:MELLADRAFT_95163"/>
<evidence type="ECO:0000313" key="3">
    <source>
        <dbReference type="Proteomes" id="UP000001072"/>
    </source>
</evidence>
<feature type="compositionally biased region" description="Acidic residues" evidence="1">
    <location>
        <begin position="20"/>
        <end position="31"/>
    </location>
</feature>
<dbReference type="HOGENOM" id="CLU_1120366_0_0_1"/>
<dbReference type="KEGG" id="mlr:MELLADRAFT_95163"/>
<evidence type="ECO:0000313" key="2">
    <source>
        <dbReference type="EMBL" id="EGG09979.1"/>
    </source>
</evidence>
<proteinExistence type="predicted"/>
<keyword evidence="3" id="KW-1185">Reference proteome</keyword>
<protein>
    <submittedName>
        <fullName evidence="2">Uncharacterized protein</fullName>
    </submittedName>
</protein>
<dbReference type="EMBL" id="GL883096">
    <property type="protein sequence ID" value="EGG09979.1"/>
    <property type="molecule type" value="Genomic_DNA"/>
</dbReference>
<evidence type="ECO:0000256" key="1">
    <source>
        <dbReference type="SAM" id="MobiDB-lite"/>
    </source>
</evidence>
<dbReference type="PANTHER" id="PTHR37096">
    <property type="entry name" value="YALI0E33429P"/>
    <property type="match status" value="1"/>
</dbReference>
<feature type="region of interest" description="Disordered" evidence="1">
    <location>
        <begin position="20"/>
        <end position="79"/>
    </location>
</feature>
<dbReference type="GeneID" id="18937157"/>
<organism evidence="3">
    <name type="scientific">Melampsora larici-populina (strain 98AG31 / pathotype 3-4-7)</name>
    <name type="common">Poplar leaf rust fungus</name>
    <dbReference type="NCBI Taxonomy" id="747676"/>
    <lineage>
        <taxon>Eukaryota</taxon>
        <taxon>Fungi</taxon>
        <taxon>Dikarya</taxon>
        <taxon>Basidiomycota</taxon>
        <taxon>Pucciniomycotina</taxon>
        <taxon>Pucciniomycetes</taxon>
        <taxon>Pucciniales</taxon>
        <taxon>Melampsoraceae</taxon>
        <taxon>Melampsora</taxon>
    </lineage>
</organism>
<gene>
    <name evidence="2" type="ORF">MELLADRAFT_95163</name>
</gene>
<name>F4RCD4_MELLP</name>
<feature type="compositionally biased region" description="Basic and acidic residues" evidence="1">
    <location>
        <begin position="32"/>
        <end position="43"/>
    </location>
</feature>
<dbReference type="RefSeq" id="XP_007407033.1">
    <property type="nucleotide sequence ID" value="XM_007406971.1"/>
</dbReference>
<dbReference type="InterPro" id="IPR051667">
    <property type="entry name" value="Archaeal_ATPase_domain"/>
</dbReference>
<dbReference type="PANTHER" id="PTHR37096:SF1">
    <property type="entry name" value="AAA+ ATPASE DOMAIN-CONTAINING PROTEIN"/>
    <property type="match status" value="1"/>
</dbReference>
<sequence>MKEWEKVKAEKAKRLISETDEDVLAAEEDEEKLLPPKGLEESRTVQNPDEQVESDSNSKNASATVEKRKEEEEKEEEVWKPPTKKVPVFLLITLLQAHKLPNLIKDGEAMKCILDALLVLTKQGDFVRLSELSGKGPHTDTFKIFQIAYMNVLAHCTIITVGDPCKAEAQQYFNENLIGTLKKKLDQQPVYDARGGKQGDLILKPEETDTDTKRHPDGYDLEFETVYKTFGGKLAHLQGFVGDYSRNF</sequence>
<accession>F4RCD4</accession>
<dbReference type="Proteomes" id="UP000001072">
    <property type="component" value="Unassembled WGS sequence"/>
</dbReference>